<comment type="subcellular location">
    <subcellularLocation>
        <location evidence="1 5">Secreted</location>
    </subcellularLocation>
</comment>
<evidence type="ECO:0000313" key="7">
    <source>
        <dbReference type="Proteomes" id="UP000028582"/>
    </source>
</evidence>
<evidence type="ECO:0000256" key="3">
    <source>
        <dbReference type="ARBA" id="ARBA00022525"/>
    </source>
</evidence>
<comment type="domain">
    <text evidence="5">The RxLR-dEER motif acts to carry the protein into the host cell cytoplasm through binding to cell surface phosphatidylinositol-3-phosphate.</text>
</comment>
<organism evidence="6 7">
    <name type="scientific">Phytophthora nicotianae P1976</name>
    <dbReference type="NCBI Taxonomy" id="1317066"/>
    <lineage>
        <taxon>Eukaryota</taxon>
        <taxon>Sar</taxon>
        <taxon>Stramenopiles</taxon>
        <taxon>Oomycota</taxon>
        <taxon>Peronosporomycetes</taxon>
        <taxon>Peronosporales</taxon>
        <taxon>Peronosporaceae</taxon>
        <taxon>Phytophthora</taxon>
    </lineage>
</organism>
<comment type="similarity">
    <text evidence="2 5">Belongs to the RxLR effector family.</text>
</comment>
<feature type="chain" id="PRO_5044986469" description="RxLR effector protein" evidence="5">
    <location>
        <begin position="21"/>
        <end position="138"/>
    </location>
</feature>
<sequence length="138" mass="15669">MRVVNILVVAVAATISLTSAEFGKSRFLKLESFTVNNSGDGSLWSYTTNDCDDSTEAEDEERAVNFSDVKQWLKKMLESERVQRKMFKRWNSYRMEDIKMKIGESKLNNDDVGVLPPKPPSLLTTLEKCQVSSTPCCY</sequence>
<dbReference type="EMBL" id="ANJA01000890">
    <property type="protein sequence ID" value="ETO81215.1"/>
    <property type="molecule type" value="Genomic_DNA"/>
</dbReference>
<dbReference type="AlphaFoldDB" id="A0A081AQQ4"/>
<dbReference type="Proteomes" id="UP000028582">
    <property type="component" value="Unassembled WGS sequence"/>
</dbReference>
<dbReference type="Pfam" id="PF16810">
    <property type="entry name" value="RXLR"/>
    <property type="match status" value="1"/>
</dbReference>
<feature type="signal peptide" evidence="5">
    <location>
        <begin position="1"/>
        <end position="20"/>
    </location>
</feature>
<gene>
    <name evidence="6" type="ORF">F444_04426</name>
</gene>
<evidence type="ECO:0000256" key="2">
    <source>
        <dbReference type="ARBA" id="ARBA00010400"/>
    </source>
</evidence>
<comment type="function">
    <text evidence="5">Effector that suppresses plant defense responses during pathogen infection.</text>
</comment>
<reference evidence="6 7" key="1">
    <citation type="submission" date="2013-11" db="EMBL/GenBank/DDBJ databases">
        <title>The Genome Sequence of Phytophthora parasitica P1976.</title>
        <authorList>
            <consortium name="The Broad Institute Genomics Platform"/>
            <person name="Russ C."/>
            <person name="Tyler B."/>
            <person name="Panabieres F."/>
            <person name="Shan W."/>
            <person name="Tripathy S."/>
            <person name="Grunwald N."/>
            <person name="Machado M."/>
            <person name="Johnson C.S."/>
            <person name="Walker B."/>
            <person name="Young S."/>
            <person name="Zeng Q."/>
            <person name="Gargeya S."/>
            <person name="Fitzgerald M."/>
            <person name="Haas B."/>
            <person name="Abouelleil A."/>
            <person name="Allen A.W."/>
            <person name="Alvarado L."/>
            <person name="Arachchi H.M."/>
            <person name="Berlin A.M."/>
            <person name="Chapman S.B."/>
            <person name="Gainer-Dewar J."/>
            <person name="Goldberg J."/>
            <person name="Griggs A."/>
            <person name="Gujja S."/>
            <person name="Hansen M."/>
            <person name="Howarth C."/>
            <person name="Imamovic A."/>
            <person name="Ireland A."/>
            <person name="Larimer J."/>
            <person name="McCowan C."/>
            <person name="Murphy C."/>
            <person name="Pearson M."/>
            <person name="Poon T.W."/>
            <person name="Priest M."/>
            <person name="Roberts A."/>
            <person name="Saif S."/>
            <person name="Shea T."/>
            <person name="Sisk P."/>
            <person name="Sykes S."/>
            <person name="Wortman J."/>
            <person name="Nusbaum C."/>
            <person name="Birren B."/>
        </authorList>
    </citation>
    <scope>NUCLEOTIDE SEQUENCE [LARGE SCALE GENOMIC DNA]</scope>
    <source>
        <strain evidence="6 7">P1976</strain>
    </source>
</reference>
<evidence type="ECO:0000256" key="4">
    <source>
        <dbReference type="ARBA" id="ARBA00022729"/>
    </source>
</evidence>
<evidence type="ECO:0000313" key="6">
    <source>
        <dbReference type="EMBL" id="ETO81215.1"/>
    </source>
</evidence>
<keyword evidence="3 5" id="KW-0964">Secreted</keyword>
<evidence type="ECO:0000256" key="5">
    <source>
        <dbReference type="RuleBase" id="RU367124"/>
    </source>
</evidence>
<name>A0A081AQQ4_PHYNI</name>
<protein>
    <recommendedName>
        <fullName evidence="5">RxLR effector protein</fullName>
    </recommendedName>
</protein>
<comment type="caution">
    <text evidence="6">The sequence shown here is derived from an EMBL/GenBank/DDBJ whole genome shotgun (WGS) entry which is preliminary data.</text>
</comment>
<dbReference type="InterPro" id="IPR031825">
    <property type="entry name" value="RXLR"/>
</dbReference>
<proteinExistence type="inferred from homology"/>
<evidence type="ECO:0000256" key="1">
    <source>
        <dbReference type="ARBA" id="ARBA00004613"/>
    </source>
</evidence>
<accession>A0A081AQQ4</accession>
<keyword evidence="4 5" id="KW-0732">Signal</keyword>